<evidence type="ECO:0000313" key="6">
    <source>
        <dbReference type="Proteomes" id="UP000670947"/>
    </source>
</evidence>
<dbReference type="SMART" id="SM00984">
    <property type="entry name" value="UDPG_MGDP_dh_C"/>
    <property type="match status" value="1"/>
</dbReference>
<organism evidence="5 6">
    <name type="scientific">Paenibacillus artemisiicola</name>
    <dbReference type="NCBI Taxonomy" id="1172618"/>
    <lineage>
        <taxon>Bacteria</taxon>
        <taxon>Bacillati</taxon>
        <taxon>Bacillota</taxon>
        <taxon>Bacilli</taxon>
        <taxon>Bacillales</taxon>
        <taxon>Paenibacillaceae</taxon>
        <taxon>Paenibacillus</taxon>
    </lineage>
</organism>
<keyword evidence="1" id="KW-0560">Oxidoreductase</keyword>
<dbReference type="InterPro" id="IPR014026">
    <property type="entry name" value="UDP-Glc/GDP-Man_DH_dimer"/>
</dbReference>
<dbReference type="Gene3D" id="3.40.50.720">
    <property type="entry name" value="NAD(P)-binding Rossmann-like Domain"/>
    <property type="match status" value="2"/>
</dbReference>
<dbReference type="Pfam" id="PF00984">
    <property type="entry name" value="UDPG_MGDP_dh"/>
    <property type="match status" value="1"/>
</dbReference>
<dbReference type="PIRSF" id="PIRSF500136">
    <property type="entry name" value="UDP_ManNAc_DH"/>
    <property type="match status" value="1"/>
</dbReference>
<dbReference type="InterPro" id="IPR017476">
    <property type="entry name" value="UDP-Glc/GDP-Man"/>
</dbReference>
<dbReference type="SUPFAM" id="SSF52413">
    <property type="entry name" value="UDP-glucose/GDP-mannose dehydrogenase C-terminal domain"/>
    <property type="match status" value="1"/>
</dbReference>
<dbReference type="InterPro" id="IPR014027">
    <property type="entry name" value="UDP-Glc/GDP-Man_DH_C"/>
</dbReference>
<dbReference type="PIRSF" id="PIRSF000124">
    <property type="entry name" value="UDPglc_GDPman_dh"/>
    <property type="match status" value="1"/>
</dbReference>
<gene>
    <name evidence="5" type="ORF">I8J29_32895</name>
</gene>
<dbReference type="SUPFAM" id="SSF51735">
    <property type="entry name" value="NAD(P)-binding Rossmann-fold domains"/>
    <property type="match status" value="1"/>
</dbReference>
<dbReference type="SUPFAM" id="SSF48179">
    <property type="entry name" value="6-phosphogluconate dehydrogenase C-terminal domain-like"/>
    <property type="match status" value="1"/>
</dbReference>
<name>A0ABS3WKX4_9BACL</name>
<dbReference type="Pfam" id="PF03720">
    <property type="entry name" value="UDPG_MGDP_dh_C"/>
    <property type="match status" value="1"/>
</dbReference>
<dbReference type="InterPro" id="IPR008927">
    <property type="entry name" value="6-PGluconate_DH-like_C_sf"/>
</dbReference>
<accession>A0ABS3WKX4</accession>
<evidence type="ECO:0000313" key="5">
    <source>
        <dbReference type="EMBL" id="MBO7748970.1"/>
    </source>
</evidence>
<protein>
    <submittedName>
        <fullName evidence="5">Nucleotide sugar dehydrogenase</fullName>
    </submittedName>
</protein>
<dbReference type="InterPro" id="IPR036220">
    <property type="entry name" value="UDP-Glc/GDP-Man_DH_C_sf"/>
</dbReference>
<evidence type="ECO:0000259" key="4">
    <source>
        <dbReference type="SMART" id="SM00984"/>
    </source>
</evidence>
<keyword evidence="6" id="KW-1185">Reference proteome</keyword>
<evidence type="ECO:0000256" key="3">
    <source>
        <dbReference type="PIRNR" id="PIRNR000124"/>
    </source>
</evidence>
<dbReference type="PANTHER" id="PTHR43491">
    <property type="entry name" value="UDP-N-ACETYL-D-MANNOSAMINE DEHYDROGENASE"/>
    <property type="match status" value="1"/>
</dbReference>
<dbReference type="InterPro" id="IPR036291">
    <property type="entry name" value="NAD(P)-bd_dom_sf"/>
</dbReference>
<dbReference type="InterPro" id="IPR028359">
    <property type="entry name" value="UDP_ManNAc/GlcNAc_DH"/>
</dbReference>
<proteinExistence type="inferred from homology"/>
<dbReference type="PANTHER" id="PTHR43491:SF1">
    <property type="entry name" value="UDP-N-ACETYL-D-MANNOSAMINE DEHYDROGENASE"/>
    <property type="match status" value="1"/>
</dbReference>
<feature type="domain" description="UDP-glucose/GDP-mannose dehydrogenase C-terminal" evidence="4">
    <location>
        <begin position="329"/>
        <end position="425"/>
    </location>
</feature>
<dbReference type="NCBIfam" id="TIGR03026">
    <property type="entry name" value="NDP-sugDHase"/>
    <property type="match status" value="1"/>
</dbReference>
<sequence>MSKEIHTHPAGYAAGKVAVVGLGFVGLPLAVAFARQGFDVVGIDTDQRKIGAIRAGKSYIRDIADDELGQAAGGGKLAAATDYAEASSAGAVIVCVPTPLSPDNAPDLGFLTDAASRLAPVLRPGQLIVIESSTYPGTTNDVVRPILEQSGLRAGTDFFLAYSPERVDPGNDAYPLRAVPKVISGATARCLERIRDLYGHVFERLVAVSSMEIAETAKLLENAYRLVNISFINEFAQLCDALNLNVWDVIRAAATKPYGFSPFYPGPGIGGHCIPVDPLYLQWKAAQAGTESRFIALSQAVNDAMPAYIVGRVQAHLPAGKPLSGARVLVYGVTYKRDVPDVRESPSLAIIEALRHGGADVRYHDPYVPSLRLADDTTMNGVPVTAEELAAADCVLILVDHAALPEALIAGHARFVFDTRSRIRAVRAGAKLVTLGDGTPT</sequence>
<evidence type="ECO:0000256" key="2">
    <source>
        <dbReference type="ARBA" id="ARBA00023027"/>
    </source>
</evidence>
<dbReference type="Proteomes" id="UP000670947">
    <property type="component" value="Unassembled WGS sequence"/>
</dbReference>
<comment type="caution">
    <text evidence="5">The sequence shown here is derived from an EMBL/GenBank/DDBJ whole genome shotgun (WGS) entry which is preliminary data.</text>
</comment>
<dbReference type="Pfam" id="PF03721">
    <property type="entry name" value="UDPG_MGDP_dh_N"/>
    <property type="match status" value="1"/>
</dbReference>
<dbReference type="RefSeq" id="WP_208851484.1">
    <property type="nucleotide sequence ID" value="NZ_JAGGDJ010000089.1"/>
</dbReference>
<keyword evidence="2" id="KW-0520">NAD</keyword>
<dbReference type="InterPro" id="IPR001732">
    <property type="entry name" value="UDP-Glc/GDP-Man_DH_N"/>
</dbReference>
<evidence type="ECO:0000256" key="1">
    <source>
        <dbReference type="ARBA" id="ARBA00023002"/>
    </source>
</evidence>
<dbReference type="EMBL" id="JAGGDJ010000089">
    <property type="protein sequence ID" value="MBO7748970.1"/>
    <property type="molecule type" value="Genomic_DNA"/>
</dbReference>
<comment type="similarity">
    <text evidence="3">Belongs to the UDP-glucose/GDP-mannose dehydrogenase family.</text>
</comment>
<reference evidence="5 6" key="1">
    <citation type="submission" date="2021-03" db="EMBL/GenBank/DDBJ databases">
        <title>Paenibacillus artemisicola MWE-103 whole genome sequence.</title>
        <authorList>
            <person name="Ham Y.J."/>
        </authorList>
    </citation>
    <scope>NUCLEOTIDE SEQUENCE [LARGE SCALE GENOMIC DNA]</scope>
    <source>
        <strain evidence="5 6">MWE-103</strain>
    </source>
</reference>